<name>A0A6B9PAC3_9CAUD</name>
<dbReference type="Proteomes" id="UP000001309">
    <property type="component" value="Segment"/>
</dbReference>
<protein>
    <submittedName>
        <fullName evidence="2">Uncharacterized protein</fullName>
    </submittedName>
</protein>
<evidence type="ECO:0000313" key="3">
    <source>
        <dbReference type="Proteomes" id="UP000001309"/>
    </source>
</evidence>
<reference evidence="2 3" key="1">
    <citation type="journal article" date="2004" name="J. Bacteriol.">
        <title>Haloviruses HF1 and HF2: evidence for a recent and large recombination event.</title>
        <authorList>
            <person name="Tang S.L."/>
            <person name="Nuttall S."/>
            <person name="Dyall-Smith M."/>
        </authorList>
    </citation>
    <scope>NUCLEOTIDE SEQUENCE [LARGE SCALE GENOMIC DNA]</scope>
</reference>
<dbReference type="GeneID" id="43578445"/>
<proteinExistence type="predicted"/>
<evidence type="ECO:0000256" key="1">
    <source>
        <dbReference type="SAM" id="MobiDB-lite"/>
    </source>
</evidence>
<evidence type="ECO:0000313" key="2">
    <source>
        <dbReference type="EMBL" id="QHD55922.1"/>
    </source>
</evidence>
<keyword evidence="3" id="KW-1185">Reference proteome</keyword>
<accession>A0A6B9PAC3</accession>
<sequence>MSRSERAGNQPRVVSFGMSARLVTADSPLPDLLDGFGGEHEPDGNRVVGQE</sequence>
<dbReference type="RefSeq" id="YP_009725280.1">
    <property type="nucleotide sequence ID" value="NC_004927.2"/>
</dbReference>
<dbReference type="KEGG" id="vg:43578445"/>
<feature type="region of interest" description="Disordered" evidence="1">
    <location>
        <begin position="27"/>
        <end position="51"/>
    </location>
</feature>
<gene>
    <name evidence="2" type="ORF">HfxHF1_155</name>
</gene>
<organism evidence="2 3">
    <name type="scientific">Halophage HF1</name>
    <dbReference type="NCBI Taxonomy" id="2847106"/>
    <lineage>
        <taxon>Viruses</taxon>
        <taxon>Duplodnaviria</taxon>
        <taxon>Heunggongvirae</taxon>
        <taxon>Uroviricota</taxon>
        <taxon>Caudoviricetes</taxon>
        <taxon>Thumleimavirales</taxon>
        <taxon>Hafunaviridae</taxon>
        <taxon>Haloferacalesvirus</taxon>
        <taxon>Haloferacalesvirus moolapense</taxon>
        <taxon>Haloferacalesvirus HF1</taxon>
    </lineage>
</organism>
<dbReference type="EMBL" id="AY190604">
    <property type="protein sequence ID" value="QHD55922.1"/>
    <property type="molecule type" value="Genomic_DNA"/>
</dbReference>